<protein>
    <submittedName>
        <fullName evidence="1">Unannotated protein</fullName>
    </submittedName>
</protein>
<name>A0A6J6D6F2_9ZZZZ</name>
<dbReference type="AlphaFoldDB" id="A0A6J6D6F2"/>
<gene>
    <name evidence="1" type="ORF">UFOPK1619_00184</name>
</gene>
<proteinExistence type="predicted"/>
<sequence length="201" mass="21514">MSRRILFTALAILLIGVVLVSQRGGAKVVAPTAVLHKVDLIASIDSINLDAAWSQDGKVTSGGAARLSLDDLRTLTILEGTMTAEYGDIQRCTDFVTPNACVLFADMLGEAVVWFGLVSADAVASQEFVTLPGLIDMQDNGNEGILRNGWVVNLATPVKRNCEQEDGDTSSLRDFITRFPDTKSTAVVNLLTDNVVSVKCL</sequence>
<evidence type="ECO:0000313" key="1">
    <source>
        <dbReference type="EMBL" id="CAB4557893.1"/>
    </source>
</evidence>
<organism evidence="1">
    <name type="scientific">freshwater metagenome</name>
    <dbReference type="NCBI Taxonomy" id="449393"/>
    <lineage>
        <taxon>unclassified sequences</taxon>
        <taxon>metagenomes</taxon>
        <taxon>ecological metagenomes</taxon>
    </lineage>
</organism>
<accession>A0A6J6D6F2</accession>
<reference evidence="1" key="1">
    <citation type="submission" date="2020-05" db="EMBL/GenBank/DDBJ databases">
        <authorList>
            <person name="Chiriac C."/>
            <person name="Salcher M."/>
            <person name="Ghai R."/>
            <person name="Kavagutti S V."/>
        </authorList>
    </citation>
    <scope>NUCLEOTIDE SEQUENCE</scope>
</reference>
<dbReference type="EMBL" id="CAEZTI010000018">
    <property type="protein sequence ID" value="CAB4557893.1"/>
    <property type="molecule type" value="Genomic_DNA"/>
</dbReference>